<dbReference type="CDD" id="cd06171">
    <property type="entry name" value="Sigma70_r4"/>
    <property type="match status" value="1"/>
</dbReference>
<gene>
    <name evidence="2" type="ORF">CON36_22425</name>
</gene>
<protein>
    <recommendedName>
        <fullName evidence="1">RNA polymerase sigma-70 region 4 domain-containing protein</fullName>
    </recommendedName>
</protein>
<dbReference type="Gene3D" id="1.20.140.160">
    <property type="match status" value="1"/>
</dbReference>
<sequence>MFKQVELSQFTKKYQEAFKQPIIQKFLKDSNNYKVFLDYIQHPESKHHIEELDKSFKIFYKKSKLGKYLDNLIHFYSIDYDKRRRKIHSRFLLTLNGSGEDDSDGKFIEKLDKYIMGEEKSILELMISSSSGLKSHIEDESLYKAFLKLTPKQQHILELIYVKGLSNIEVSEYYNDSPQNISAIHKRALKKLKIEYLQD</sequence>
<evidence type="ECO:0000313" key="2">
    <source>
        <dbReference type="EMBL" id="PDZ96534.1"/>
    </source>
</evidence>
<dbReference type="RefSeq" id="WP_098005877.1">
    <property type="nucleotide sequence ID" value="NZ_NVMX01000039.1"/>
</dbReference>
<dbReference type="InterPro" id="IPR013324">
    <property type="entry name" value="RNA_pol_sigma_r3/r4-like"/>
</dbReference>
<dbReference type="Pfam" id="PF04545">
    <property type="entry name" value="Sigma70_r4"/>
    <property type="match status" value="1"/>
</dbReference>
<comment type="caution">
    <text evidence="2">The sequence shown here is derived from an EMBL/GenBank/DDBJ whole genome shotgun (WGS) entry which is preliminary data.</text>
</comment>
<dbReference type="GO" id="GO:0006352">
    <property type="term" value="P:DNA-templated transcription initiation"/>
    <property type="evidence" value="ECO:0007669"/>
    <property type="project" value="InterPro"/>
</dbReference>
<dbReference type="SUPFAM" id="SSF88659">
    <property type="entry name" value="Sigma3 and sigma4 domains of RNA polymerase sigma factors"/>
    <property type="match status" value="1"/>
</dbReference>
<organism evidence="2 3">
    <name type="scientific">Bacillus cereus</name>
    <dbReference type="NCBI Taxonomy" id="1396"/>
    <lineage>
        <taxon>Bacteria</taxon>
        <taxon>Bacillati</taxon>
        <taxon>Bacillota</taxon>
        <taxon>Bacilli</taxon>
        <taxon>Bacillales</taxon>
        <taxon>Bacillaceae</taxon>
        <taxon>Bacillus</taxon>
        <taxon>Bacillus cereus group</taxon>
    </lineage>
</organism>
<name>A0A9X6SX90_BACCE</name>
<evidence type="ECO:0000313" key="3">
    <source>
        <dbReference type="Proteomes" id="UP000219922"/>
    </source>
</evidence>
<evidence type="ECO:0000259" key="1">
    <source>
        <dbReference type="Pfam" id="PF04545"/>
    </source>
</evidence>
<dbReference type="InterPro" id="IPR014284">
    <property type="entry name" value="RNA_pol_sigma-70_dom"/>
</dbReference>
<dbReference type="EMBL" id="NVMX01000039">
    <property type="protein sequence ID" value="PDZ96534.1"/>
    <property type="molecule type" value="Genomic_DNA"/>
</dbReference>
<dbReference type="GO" id="GO:0003700">
    <property type="term" value="F:DNA-binding transcription factor activity"/>
    <property type="evidence" value="ECO:0007669"/>
    <property type="project" value="InterPro"/>
</dbReference>
<accession>A0A9X6SX90</accession>
<dbReference type="InterPro" id="IPR007630">
    <property type="entry name" value="RNA_pol_sigma70_r4"/>
</dbReference>
<dbReference type="NCBIfam" id="TIGR02937">
    <property type="entry name" value="sigma70-ECF"/>
    <property type="match status" value="1"/>
</dbReference>
<dbReference type="Proteomes" id="UP000219922">
    <property type="component" value="Unassembled WGS sequence"/>
</dbReference>
<feature type="domain" description="RNA polymerase sigma-70 region 4" evidence="1">
    <location>
        <begin position="147"/>
        <end position="193"/>
    </location>
</feature>
<reference evidence="2 3" key="1">
    <citation type="submission" date="2017-09" db="EMBL/GenBank/DDBJ databases">
        <title>Large-scale bioinformatics analysis of Bacillus genomes uncovers conserved roles of natural products in bacterial physiology.</title>
        <authorList>
            <consortium name="Agbiome Team Llc"/>
            <person name="Bleich R.M."/>
            <person name="Grubbs K.J."/>
            <person name="Santa Maria K.C."/>
            <person name="Allen S.E."/>
            <person name="Farag S."/>
            <person name="Shank E.A."/>
            <person name="Bowers A."/>
        </authorList>
    </citation>
    <scope>NUCLEOTIDE SEQUENCE [LARGE SCALE GENOMIC DNA]</scope>
    <source>
        <strain evidence="2 3">AFS092789</strain>
    </source>
</reference>
<proteinExistence type="predicted"/>
<dbReference type="AlphaFoldDB" id="A0A9X6SX90"/>